<evidence type="ECO:0000313" key="2">
    <source>
        <dbReference type="Proteomes" id="UP000005990"/>
    </source>
</evidence>
<sequence>MEIPVDNVLIAPSSTEDITNQLNLTGRKAVYTLAIPKGDSHDWQNRTVKFFNETWRTFGIPQEGIEAMIPLEWHKKVMCERYE</sequence>
<dbReference type="eggNOG" id="ENOG5032YGN">
    <property type="taxonomic scope" value="Bacteria"/>
</dbReference>
<dbReference type="STRING" id="908337.HMPREF9257_0535"/>
<organism evidence="1 2">
    <name type="scientific">Eremococcus coleocola ACS-139-V-Col8</name>
    <dbReference type="NCBI Taxonomy" id="908337"/>
    <lineage>
        <taxon>Bacteria</taxon>
        <taxon>Bacillati</taxon>
        <taxon>Bacillota</taxon>
        <taxon>Bacilli</taxon>
        <taxon>Lactobacillales</taxon>
        <taxon>Aerococcaceae</taxon>
        <taxon>Eremococcus</taxon>
    </lineage>
</organism>
<dbReference type="Proteomes" id="UP000005990">
    <property type="component" value="Unassembled WGS sequence"/>
</dbReference>
<comment type="caution">
    <text evidence="1">The sequence shown here is derived from an EMBL/GenBank/DDBJ whole genome shotgun (WGS) entry which is preliminary data.</text>
</comment>
<protein>
    <submittedName>
        <fullName evidence="1">Uncharacterized protein</fullName>
    </submittedName>
</protein>
<name>E4KQH8_9LACT</name>
<accession>E4KQH8</accession>
<reference evidence="1 2" key="1">
    <citation type="submission" date="2010-10" db="EMBL/GenBank/DDBJ databases">
        <authorList>
            <person name="Durkin A.S."/>
            <person name="Madupu R."/>
            <person name="Torralba M."/>
            <person name="Gillis M."/>
            <person name="Methe B."/>
            <person name="Sutton G."/>
            <person name="Nelson K.E."/>
        </authorList>
    </citation>
    <scope>NUCLEOTIDE SEQUENCE [LARGE SCALE GENOMIC DNA]</scope>
    <source>
        <strain evidence="1 2">ACS-139-V-Col8</strain>
    </source>
</reference>
<dbReference type="EMBL" id="AENN01000017">
    <property type="protein sequence ID" value="EFR30787.1"/>
    <property type="molecule type" value="Genomic_DNA"/>
</dbReference>
<keyword evidence="2" id="KW-1185">Reference proteome</keyword>
<evidence type="ECO:0000313" key="1">
    <source>
        <dbReference type="EMBL" id="EFR30787.1"/>
    </source>
</evidence>
<proteinExistence type="predicted"/>
<gene>
    <name evidence="1" type="ORF">HMPREF9257_0535</name>
</gene>
<dbReference type="AlphaFoldDB" id="E4KQH8"/>